<dbReference type="PANTHER" id="PTHR42852">
    <property type="entry name" value="THIOL:DISULFIDE INTERCHANGE PROTEIN DSBE"/>
    <property type="match status" value="1"/>
</dbReference>
<dbReference type="PROSITE" id="PS51352">
    <property type="entry name" value="THIOREDOXIN_2"/>
    <property type="match status" value="1"/>
</dbReference>
<dbReference type="PROSITE" id="PS00194">
    <property type="entry name" value="THIOREDOXIN_1"/>
    <property type="match status" value="1"/>
</dbReference>
<dbReference type="EMBL" id="QFFJ01000002">
    <property type="protein sequence ID" value="RBL89530.1"/>
    <property type="molecule type" value="Genomic_DNA"/>
</dbReference>
<comment type="subcellular location">
    <subcellularLocation>
        <location evidence="1">Cell envelope</location>
    </subcellularLocation>
</comment>
<feature type="chain" id="PRO_5016604128" description="Thioredoxin domain-containing protein" evidence="5">
    <location>
        <begin position="23"/>
        <end position="404"/>
    </location>
</feature>
<evidence type="ECO:0000256" key="4">
    <source>
        <dbReference type="ARBA" id="ARBA00023284"/>
    </source>
</evidence>
<name>A0A365XTQ8_9BACT</name>
<dbReference type="PANTHER" id="PTHR42852:SF6">
    <property type="entry name" value="THIOL:DISULFIDE INTERCHANGE PROTEIN DSBE"/>
    <property type="match status" value="1"/>
</dbReference>
<feature type="domain" description="Thioredoxin" evidence="6">
    <location>
        <begin position="258"/>
        <end position="404"/>
    </location>
</feature>
<dbReference type="Proteomes" id="UP000253410">
    <property type="component" value="Unassembled WGS sequence"/>
</dbReference>
<dbReference type="InterPro" id="IPR036249">
    <property type="entry name" value="Thioredoxin-like_sf"/>
</dbReference>
<dbReference type="AlphaFoldDB" id="A0A365XTQ8"/>
<dbReference type="InterPro" id="IPR017937">
    <property type="entry name" value="Thioredoxin_CS"/>
</dbReference>
<gene>
    <name evidence="7" type="ORF">DF182_23755</name>
</gene>
<sequence>MNINKRMMLMITAVLAGSVSIAQQPYQLSGKLPGVADGVKVYLEDIYSSKKYLDSAVTRDGEFVIRGTHPWGMVHHCRLLIDRNPGVKKDSKQVILFMGDENVQLSVPHIDSMPGYYYNTGGSKKNVRIEGAAEQALYETFQAENQSLSASIGEWNDQYMREYHLPALDGKFNTARGIELMRAIKNAETEMNTKKMAFIKQHPKNLVSVFMAQGLLYTANSQYTAKEIDELVNSLDGSLAASPAMKAMKEVAVAAKVVAKGTRFIDIPLIDAAGKPVKLAKYVKPGQYNMLEFWASWCGPCRGEIPHLRHLNEVVSNKDFNIISISIDEKNADWLKALKEEKMVWTQLCDTKGFNGPVSRQYKVSGVPFSVVLDKNGRVVSSNIRGGELDMVLKDLLGEKITAF</sequence>
<dbReference type="Pfam" id="PF14289">
    <property type="entry name" value="DUF4369"/>
    <property type="match status" value="1"/>
</dbReference>
<dbReference type="GO" id="GO:0030313">
    <property type="term" value="C:cell envelope"/>
    <property type="evidence" value="ECO:0007669"/>
    <property type="project" value="UniProtKB-SubCell"/>
</dbReference>
<dbReference type="InterPro" id="IPR050553">
    <property type="entry name" value="Thioredoxin_ResA/DsbE_sf"/>
</dbReference>
<evidence type="ECO:0000256" key="3">
    <source>
        <dbReference type="ARBA" id="ARBA00023157"/>
    </source>
</evidence>
<dbReference type="OrthoDB" id="9794348at2"/>
<dbReference type="InterPro" id="IPR025380">
    <property type="entry name" value="DUF4369"/>
</dbReference>
<keyword evidence="3" id="KW-1015">Disulfide bond</keyword>
<dbReference type="CDD" id="cd02966">
    <property type="entry name" value="TlpA_like_family"/>
    <property type="match status" value="1"/>
</dbReference>
<reference evidence="7 8" key="1">
    <citation type="submission" date="2018-05" db="EMBL/GenBank/DDBJ databases">
        <title>Chitinophaga sp. K3CV102501T nov., isolated from isolated from a monsoon evergreen broad-leaved forest soil.</title>
        <authorList>
            <person name="Lv Y."/>
        </authorList>
    </citation>
    <scope>NUCLEOTIDE SEQUENCE [LARGE SCALE GENOMIC DNA]</scope>
    <source>
        <strain evidence="7 8">GDMCC 1.1325</strain>
    </source>
</reference>
<proteinExistence type="predicted"/>
<evidence type="ECO:0000256" key="5">
    <source>
        <dbReference type="SAM" id="SignalP"/>
    </source>
</evidence>
<dbReference type="SUPFAM" id="SSF52833">
    <property type="entry name" value="Thioredoxin-like"/>
    <property type="match status" value="1"/>
</dbReference>
<dbReference type="Pfam" id="PF00578">
    <property type="entry name" value="AhpC-TSA"/>
    <property type="match status" value="1"/>
</dbReference>
<dbReference type="Gene3D" id="3.40.30.10">
    <property type="entry name" value="Glutaredoxin"/>
    <property type="match status" value="1"/>
</dbReference>
<dbReference type="RefSeq" id="WP_113618276.1">
    <property type="nucleotide sequence ID" value="NZ_QFFJ01000002.1"/>
</dbReference>
<keyword evidence="2" id="KW-0201">Cytochrome c-type biogenesis</keyword>
<dbReference type="InterPro" id="IPR000866">
    <property type="entry name" value="AhpC/TSA"/>
</dbReference>
<accession>A0A365XTQ8</accession>
<evidence type="ECO:0000313" key="7">
    <source>
        <dbReference type="EMBL" id="RBL89530.1"/>
    </source>
</evidence>
<evidence type="ECO:0000259" key="6">
    <source>
        <dbReference type="PROSITE" id="PS51352"/>
    </source>
</evidence>
<keyword evidence="8" id="KW-1185">Reference proteome</keyword>
<comment type="caution">
    <text evidence="7">The sequence shown here is derived from an EMBL/GenBank/DDBJ whole genome shotgun (WGS) entry which is preliminary data.</text>
</comment>
<feature type="signal peptide" evidence="5">
    <location>
        <begin position="1"/>
        <end position="22"/>
    </location>
</feature>
<protein>
    <recommendedName>
        <fullName evidence="6">Thioredoxin domain-containing protein</fullName>
    </recommendedName>
</protein>
<keyword evidence="4" id="KW-0676">Redox-active center</keyword>
<dbReference type="GO" id="GO:0017004">
    <property type="term" value="P:cytochrome complex assembly"/>
    <property type="evidence" value="ECO:0007669"/>
    <property type="project" value="UniProtKB-KW"/>
</dbReference>
<dbReference type="InterPro" id="IPR013766">
    <property type="entry name" value="Thioredoxin_domain"/>
</dbReference>
<organism evidence="7 8">
    <name type="scientific">Chitinophaga flava</name>
    <dbReference type="NCBI Taxonomy" id="2259036"/>
    <lineage>
        <taxon>Bacteria</taxon>
        <taxon>Pseudomonadati</taxon>
        <taxon>Bacteroidota</taxon>
        <taxon>Chitinophagia</taxon>
        <taxon>Chitinophagales</taxon>
        <taxon>Chitinophagaceae</taxon>
        <taxon>Chitinophaga</taxon>
    </lineage>
</organism>
<evidence type="ECO:0000256" key="2">
    <source>
        <dbReference type="ARBA" id="ARBA00022748"/>
    </source>
</evidence>
<evidence type="ECO:0000256" key="1">
    <source>
        <dbReference type="ARBA" id="ARBA00004196"/>
    </source>
</evidence>
<keyword evidence="5" id="KW-0732">Signal</keyword>
<evidence type="ECO:0000313" key="8">
    <source>
        <dbReference type="Proteomes" id="UP000253410"/>
    </source>
</evidence>